<proteinExistence type="predicted"/>
<dbReference type="InterPro" id="IPR043128">
    <property type="entry name" value="Rev_trsase/Diguanyl_cyclase"/>
</dbReference>
<dbReference type="SUPFAM" id="SSF56672">
    <property type="entry name" value="DNA/RNA polymerases"/>
    <property type="match status" value="1"/>
</dbReference>
<dbReference type="Gene3D" id="3.30.70.270">
    <property type="match status" value="1"/>
</dbReference>
<reference evidence="2" key="1">
    <citation type="submission" date="2018-01" db="EMBL/GenBank/DDBJ databases">
        <authorList>
            <person name="Mao J.F."/>
        </authorList>
    </citation>
    <scope>NUCLEOTIDE SEQUENCE</scope>
    <source>
        <strain evidence="2">Huo1</strain>
        <tissue evidence="2">Leaf</tissue>
    </source>
</reference>
<dbReference type="AlphaFoldDB" id="A0A8X8YZB0"/>
<keyword evidence="3" id="KW-1185">Reference proteome</keyword>
<sequence length="177" mass="19864">MDPSKVSAVMRWPSPSTLKGIHGSLGLTGYCRRFIKDYGKIAAPLTALLKKAEPAPPRRAWSWPAEADKAYHDLKRALTTTPLLRTPDFSKEFVVECDASGRGLSAVLMQNRLPVAYFSKTLSSCWLAILAYEKEHMALVLAIQHWQPYLLGQRFVVYTDQRSLRQLLAHPLSTPAQ</sequence>
<dbReference type="PANTHER" id="PTHR33064">
    <property type="entry name" value="POL PROTEIN"/>
    <property type="match status" value="1"/>
</dbReference>
<accession>A0A8X8YZB0</accession>
<evidence type="ECO:0000259" key="1">
    <source>
        <dbReference type="Pfam" id="PF17919"/>
    </source>
</evidence>
<organism evidence="2">
    <name type="scientific">Salvia splendens</name>
    <name type="common">Scarlet sage</name>
    <dbReference type="NCBI Taxonomy" id="180675"/>
    <lineage>
        <taxon>Eukaryota</taxon>
        <taxon>Viridiplantae</taxon>
        <taxon>Streptophyta</taxon>
        <taxon>Embryophyta</taxon>
        <taxon>Tracheophyta</taxon>
        <taxon>Spermatophyta</taxon>
        <taxon>Magnoliopsida</taxon>
        <taxon>eudicotyledons</taxon>
        <taxon>Gunneridae</taxon>
        <taxon>Pentapetalae</taxon>
        <taxon>asterids</taxon>
        <taxon>lamiids</taxon>
        <taxon>Lamiales</taxon>
        <taxon>Lamiaceae</taxon>
        <taxon>Nepetoideae</taxon>
        <taxon>Mentheae</taxon>
        <taxon>Salviinae</taxon>
        <taxon>Salvia</taxon>
        <taxon>Salvia subgen. Calosphace</taxon>
        <taxon>core Calosphace</taxon>
    </lineage>
</organism>
<dbReference type="Pfam" id="PF17919">
    <property type="entry name" value="RT_RNaseH_2"/>
    <property type="match status" value="1"/>
</dbReference>
<dbReference type="Proteomes" id="UP000298416">
    <property type="component" value="Unassembled WGS sequence"/>
</dbReference>
<comment type="caution">
    <text evidence="2">The sequence shown here is derived from an EMBL/GenBank/DDBJ whole genome shotgun (WGS) entry which is preliminary data.</text>
</comment>
<reference evidence="2" key="2">
    <citation type="submission" date="2020-08" db="EMBL/GenBank/DDBJ databases">
        <title>Plant Genome Project.</title>
        <authorList>
            <person name="Zhang R.-G."/>
        </authorList>
    </citation>
    <scope>NUCLEOTIDE SEQUENCE</scope>
    <source>
        <strain evidence="2">Huo1</strain>
        <tissue evidence="2">Leaf</tissue>
    </source>
</reference>
<evidence type="ECO:0000313" key="2">
    <source>
        <dbReference type="EMBL" id="KAG6385619.1"/>
    </source>
</evidence>
<dbReference type="FunFam" id="3.30.70.270:FF:000020">
    <property type="entry name" value="Transposon Tf2-6 polyprotein-like Protein"/>
    <property type="match status" value="1"/>
</dbReference>
<protein>
    <recommendedName>
        <fullName evidence="1">Reverse transcriptase/retrotransposon-derived protein RNase H-like domain-containing protein</fullName>
    </recommendedName>
</protein>
<dbReference type="InterPro" id="IPR041577">
    <property type="entry name" value="RT_RNaseH_2"/>
</dbReference>
<dbReference type="InterPro" id="IPR051320">
    <property type="entry name" value="Viral_Replic_Matur_Polypro"/>
</dbReference>
<dbReference type="InterPro" id="IPR043502">
    <property type="entry name" value="DNA/RNA_pol_sf"/>
</dbReference>
<gene>
    <name evidence="2" type="ORF">SASPL_154455</name>
</gene>
<feature type="domain" description="Reverse transcriptase/retrotransposon-derived protein RNase H-like" evidence="1">
    <location>
        <begin position="63"/>
        <end position="157"/>
    </location>
</feature>
<evidence type="ECO:0000313" key="3">
    <source>
        <dbReference type="Proteomes" id="UP000298416"/>
    </source>
</evidence>
<name>A0A8X8YZB0_SALSN</name>
<dbReference type="EMBL" id="PNBA02000022">
    <property type="protein sequence ID" value="KAG6385619.1"/>
    <property type="molecule type" value="Genomic_DNA"/>
</dbReference>
<dbReference type="PANTHER" id="PTHR33064:SF40">
    <property type="entry name" value="REVERSE TRANSCRIPTASE_RETROTRANSPOSON-DERIVED PROTEIN RNASE H-LIKE DOMAIN-CONTAINING PROTEIN"/>
    <property type="match status" value="1"/>
</dbReference>